<feature type="region of interest" description="Disordered" evidence="3">
    <location>
        <begin position="394"/>
        <end position="421"/>
    </location>
</feature>
<protein>
    <recommendedName>
        <fullName evidence="4">RecQ mediated genome instability protein 1 OB-fold domain-containing protein</fullName>
    </recommendedName>
</protein>
<evidence type="ECO:0000259" key="4">
    <source>
        <dbReference type="Pfam" id="PF08585"/>
    </source>
</evidence>
<dbReference type="Pfam" id="PF08585">
    <property type="entry name" value="RMI1_N_C"/>
    <property type="match status" value="1"/>
</dbReference>
<feature type="compositionally biased region" description="Polar residues" evidence="3">
    <location>
        <begin position="221"/>
        <end position="232"/>
    </location>
</feature>
<feature type="region of interest" description="Disordered" evidence="3">
    <location>
        <begin position="253"/>
        <end position="347"/>
    </location>
</feature>
<accession>A0A5J4ZZE8</accession>
<feature type="compositionally biased region" description="Basic and acidic residues" evidence="3">
    <location>
        <begin position="329"/>
        <end position="347"/>
    </location>
</feature>
<dbReference type="EMBL" id="CM018047">
    <property type="protein sequence ID" value="KAA8523068.1"/>
    <property type="molecule type" value="Genomic_DNA"/>
</dbReference>
<name>A0A5J4ZZE8_9ASTE</name>
<dbReference type="PANTHER" id="PTHR13681:SF24">
    <property type="entry name" value="TUDOR DOMAIN-CONTAINING PROTEIN 3"/>
    <property type="match status" value="1"/>
</dbReference>
<dbReference type="Proteomes" id="UP000325577">
    <property type="component" value="Linkage Group LG4"/>
</dbReference>
<proteinExistence type="predicted"/>
<dbReference type="SMART" id="SM01161">
    <property type="entry name" value="DUF1767"/>
    <property type="match status" value="1"/>
</dbReference>
<dbReference type="PANTHER" id="PTHR13681">
    <property type="entry name" value="SURVIVAL OF MOTOR NEURON-RELATED-SPLICING FACTOR 30-RELATED"/>
    <property type="match status" value="1"/>
</dbReference>
<reference evidence="5 6" key="1">
    <citation type="submission" date="2019-09" db="EMBL/GenBank/DDBJ databases">
        <title>A chromosome-level genome assembly of the Chinese tupelo Nyssa sinensis.</title>
        <authorList>
            <person name="Yang X."/>
            <person name="Kang M."/>
            <person name="Yang Y."/>
            <person name="Xiong H."/>
            <person name="Wang M."/>
            <person name="Zhang Z."/>
            <person name="Wang Z."/>
            <person name="Wu H."/>
            <person name="Ma T."/>
            <person name="Liu J."/>
            <person name="Xi Z."/>
        </authorList>
    </citation>
    <scope>NUCLEOTIDE SEQUENCE [LARGE SCALE GENOMIC DNA]</scope>
    <source>
        <strain evidence="5">J267</strain>
        <tissue evidence="5">Leaf</tissue>
    </source>
</reference>
<feature type="compositionally biased region" description="Low complexity" evidence="3">
    <location>
        <begin position="288"/>
        <end position="297"/>
    </location>
</feature>
<feature type="region of interest" description="Disordered" evidence="3">
    <location>
        <begin position="217"/>
        <end position="236"/>
    </location>
</feature>
<feature type="compositionally biased region" description="Polar residues" evidence="3">
    <location>
        <begin position="253"/>
        <end position="262"/>
    </location>
</feature>
<dbReference type="GO" id="GO:0005634">
    <property type="term" value="C:nucleus"/>
    <property type="evidence" value="ECO:0007669"/>
    <property type="project" value="UniProtKB-SubCell"/>
</dbReference>
<evidence type="ECO:0000313" key="5">
    <source>
        <dbReference type="EMBL" id="KAA8523068.1"/>
    </source>
</evidence>
<keyword evidence="2" id="KW-0539">Nucleus</keyword>
<dbReference type="InterPro" id="IPR013894">
    <property type="entry name" value="RMI1_OB"/>
</dbReference>
<evidence type="ECO:0000256" key="3">
    <source>
        <dbReference type="SAM" id="MobiDB-lite"/>
    </source>
</evidence>
<keyword evidence="6" id="KW-1185">Reference proteome</keyword>
<feature type="compositionally biased region" description="Basic and acidic residues" evidence="3">
    <location>
        <begin position="263"/>
        <end position="280"/>
    </location>
</feature>
<evidence type="ECO:0000313" key="6">
    <source>
        <dbReference type="Proteomes" id="UP000325577"/>
    </source>
</evidence>
<sequence>MESAMAASETLIQTLIDRGWCFGDVDQVKALIIIQSALHGDSFTVDSIESELANMDLRSIGGKCLPDPSLLRKSSHIQGPKVLQISSVRDISRSSIADSSENLHNQKRLLRLNLTDGHSEITAVEYFHIPSIPDNVVPGTKVRLENKAVIHCGIVCLNPKVITVLGGVVQSLYEEWQMNQKYSGFSRSSLRLSQENDTGGPPPFEKLQVGAPSLRLARQEYSGSTSRSSGHQNPEFRQMGRLQNLDAKADTMDNNVKSASSAERTEEKPISSEARPKEVAESVPVQNQAAAQKLLQKMSQPNWDDRRSRGQKHRGKGKQEESPVFTLDEWERSKAGPNHSTRDKLPDFSRDEDLARQLQNQLDLEDLHVRRGPHKTEAEDIKMSMFNFEKNDARVHDRTGFSGRGRGRGKGRGGGRGRGRH</sequence>
<dbReference type="AlphaFoldDB" id="A0A5J4ZZE8"/>
<comment type="subcellular location">
    <subcellularLocation>
        <location evidence="1">Nucleus</location>
    </subcellularLocation>
</comment>
<dbReference type="InterPro" id="IPR042470">
    <property type="entry name" value="RMI1_N_C_sf"/>
</dbReference>
<dbReference type="Gene3D" id="2.40.50.770">
    <property type="entry name" value="RecQ-mediated genome instability protein Rmi1, C-terminal domain"/>
    <property type="match status" value="1"/>
</dbReference>
<feature type="compositionally biased region" description="Basic residues" evidence="3">
    <location>
        <begin position="405"/>
        <end position="421"/>
    </location>
</feature>
<evidence type="ECO:0000256" key="1">
    <source>
        <dbReference type="ARBA" id="ARBA00004123"/>
    </source>
</evidence>
<evidence type="ECO:0000256" key="2">
    <source>
        <dbReference type="ARBA" id="ARBA00023242"/>
    </source>
</evidence>
<dbReference type="OrthoDB" id="434939at2759"/>
<feature type="domain" description="RecQ mediated genome instability protein 1 OB-fold" evidence="4">
    <location>
        <begin position="74"/>
        <end position="178"/>
    </location>
</feature>
<organism evidence="5 6">
    <name type="scientific">Nyssa sinensis</name>
    <dbReference type="NCBI Taxonomy" id="561372"/>
    <lineage>
        <taxon>Eukaryota</taxon>
        <taxon>Viridiplantae</taxon>
        <taxon>Streptophyta</taxon>
        <taxon>Embryophyta</taxon>
        <taxon>Tracheophyta</taxon>
        <taxon>Spermatophyta</taxon>
        <taxon>Magnoliopsida</taxon>
        <taxon>eudicotyledons</taxon>
        <taxon>Gunneridae</taxon>
        <taxon>Pentapetalae</taxon>
        <taxon>asterids</taxon>
        <taxon>Cornales</taxon>
        <taxon>Nyssaceae</taxon>
        <taxon>Nyssa</taxon>
    </lineage>
</organism>
<gene>
    <name evidence="5" type="ORF">F0562_009491</name>
</gene>